<dbReference type="Proteomes" id="UP000230093">
    <property type="component" value="Unassembled WGS sequence"/>
</dbReference>
<dbReference type="InterPro" id="IPR053392">
    <property type="entry name" value="Transposase_IS30-like"/>
</dbReference>
<evidence type="ECO:0000259" key="2">
    <source>
        <dbReference type="PROSITE" id="PS50994"/>
    </source>
</evidence>
<dbReference type="GO" id="GO:0015074">
    <property type="term" value="P:DNA integration"/>
    <property type="evidence" value="ECO:0007669"/>
    <property type="project" value="InterPro"/>
</dbReference>
<proteinExistence type="predicted"/>
<accession>A0A2H0W856</accession>
<dbReference type="PANTHER" id="PTHR10948:SF23">
    <property type="entry name" value="TRANSPOSASE INSI FOR INSERTION SEQUENCE ELEMENT IS30A-RELATED"/>
    <property type="match status" value="1"/>
</dbReference>
<dbReference type="PROSITE" id="PS50994">
    <property type="entry name" value="INTEGRASE"/>
    <property type="match status" value="1"/>
</dbReference>
<dbReference type="InterPro" id="IPR036397">
    <property type="entry name" value="RNaseH_sf"/>
</dbReference>
<gene>
    <name evidence="3" type="ORF">COT75_04565</name>
</gene>
<dbReference type="NCBIfam" id="NF033563">
    <property type="entry name" value="transpos_IS30"/>
    <property type="match status" value="1"/>
</dbReference>
<dbReference type="GO" id="GO:0005829">
    <property type="term" value="C:cytosol"/>
    <property type="evidence" value="ECO:0007669"/>
    <property type="project" value="TreeGrafter"/>
</dbReference>
<dbReference type="GO" id="GO:0032196">
    <property type="term" value="P:transposition"/>
    <property type="evidence" value="ECO:0007669"/>
    <property type="project" value="TreeGrafter"/>
</dbReference>
<dbReference type="Gene3D" id="3.30.420.10">
    <property type="entry name" value="Ribonuclease H-like superfamily/Ribonuclease H"/>
    <property type="match status" value="1"/>
</dbReference>
<protein>
    <submittedName>
        <fullName evidence="3">IS30 family transposase</fullName>
    </submittedName>
</protein>
<dbReference type="PANTHER" id="PTHR10948">
    <property type="entry name" value="TRANSPOSASE"/>
    <property type="match status" value="1"/>
</dbReference>
<evidence type="ECO:0000313" key="4">
    <source>
        <dbReference type="Proteomes" id="UP000230093"/>
    </source>
</evidence>
<dbReference type="EMBL" id="PEZT01000027">
    <property type="protein sequence ID" value="PIS08851.1"/>
    <property type="molecule type" value="Genomic_DNA"/>
</dbReference>
<dbReference type="InterPro" id="IPR012337">
    <property type="entry name" value="RNaseH-like_sf"/>
</dbReference>
<keyword evidence="1" id="KW-0233">DNA recombination</keyword>
<dbReference type="GO" id="GO:0006310">
    <property type="term" value="P:DNA recombination"/>
    <property type="evidence" value="ECO:0007669"/>
    <property type="project" value="UniProtKB-KW"/>
</dbReference>
<dbReference type="InterPro" id="IPR025246">
    <property type="entry name" value="IS30-like_HTH"/>
</dbReference>
<dbReference type="GO" id="GO:0004803">
    <property type="term" value="F:transposase activity"/>
    <property type="evidence" value="ECO:0007669"/>
    <property type="project" value="TreeGrafter"/>
</dbReference>
<comment type="caution">
    <text evidence="3">The sequence shown here is derived from an EMBL/GenBank/DDBJ whole genome shotgun (WGS) entry which is preliminary data.</text>
</comment>
<dbReference type="InterPro" id="IPR051917">
    <property type="entry name" value="Transposase-Integrase"/>
</dbReference>
<dbReference type="SUPFAM" id="SSF53098">
    <property type="entry name" value="Ribonuclease H-like"/>
    <property type="match status" value="1"/>
</dbReference>
<organism evidence="3 4">
    <name type="scientific">Candidatus Beckwithbacteria bacterium CG10_big_fil_rev_8_21_14_0_10_34_10</name>
    <dbReference type="NCBI Taxonomy" id="1974495"/>
    <lineage>
        <taxon>Bacteria</taxon>
        <taxon>Candidatus Beckwithiibacteriota</taxon>
    </lineage>
</organism>
<dbReference type="InterPro" id="IPR001584">
    <property type="entry name" value="Integrase_cat-core"/>
</dbReference>
<dbReference type="AlphaFoldDB" id="A0A2H0W856"/>
<sequence>MIKMEVSQIPKFRKLTKTERILIAQLKSKAYSHKTIARVLGRSVSTIGREIKRNSFQGKFYEPLNAQAKTEARKKKAWGAKQPLKNQKIYAYVLRKLRAGWSPEQIAGRLKSNHPQDKSFWICHETIYQFIYHPKSKDKHLWEYLRRKQKRRRKKQGRKTQRVRIPDRVSIHQRSKLIDQRKQIGHWEGDSIVGRGHTNGLHTEYERVSSLIRFEKLKAISADETLSAQKKIFGSLPKKLRKSTTLDNGMEMAKHTSLKKLGMKTYFADPYSSWQRGGNENANLWIRYYFPKGTDFSKITNEDLKDGEWELNNRPRKRLKFKTPMEVFTEYLNL</sequence>
<name>A0A2H0W856_9BACT</name>
<evidence type="ECO:0000256" key="1">
    <source>
        <dbReference type="ARBA" id="ARBA00023172"/>
    </source>
</evidence>
<reference evidence="4" key="1">
    <citation type="submission" date="2017-09" db="EMBL/GenBank/DDBJ databases">
        <title>Depth-based differentiation of microbial function through sediment-hosted aquifers and enrichment of novel symbionts in the deep terrestrial subsurface.</title>
        <authorList>
            <person name="Probst A.J."/>
            <person name="Ladd B."/>
            <person name="Jarett J.K."/>
            <person name="Geller-Mcgrath D.E."/>
            <person name="Sieber C.M.K."/>
            <person name="Emerson J.B."/>
            <person name="Anantharaman K."/>
            <person name="Thomas B.C."/>
            <person name="Malmstrom R."/>
            <person name="Stieglmeier M."/>
            <person name="Klingl A."/>
            <person name="Woyke T."/>
            <person name="Ryan C.M."/>
            <person name="Banfield J.F."/>
        </authorList>
    </citation>
    <scope>NUCLEOTIDE SEQUENCE [LARGE SCALE GENOMIC DNA]</scope>
</reference>
<dbReference type="Pfam" id="PF13936">
    <property type="entry name" value="HTH_38"/>
    <property type="match status" value="1"/>
</dbReference>
<dbReference type="GO" id="GO:0003676">
    <property type="term" value="F:nucleic acid binding"/>
    <property type="evidence" value="ECO:0007669"/>
    <property type="project" value="InterPro"/>
</dbReference>
<evidence type="ECO:0000313" key="3">
    <source>
        <dbReference type="EMBL" id="PIS08851.1"/>
    </source>
</evidence>
<feature type="domain" description="Integrase catalytic" evidence="2">
    <location>
        <begin position="178"/>
        <end position="332"/>
    </location>
</feature>